<proteinExistence type="inferred from homology"/>
<reference evidence="10" key="1">
    <citation type="submission" date="2019-09" db="EMBL/GenBank/DDBJ databases">
        <title>Mumia zhuanghuii sp. nov. isolated from the intestinal contents of plateau pika (Ochotona curzoniae) in the Qinghai-Tibet plateau of China.</title>
        <authorList>
            <person name="Tian Z."/>
        </authorList>
    </citation>
    <scope>NUCLEOTIDE SEQUENCE [LARGE SCALE GENOMIC DNA]</scope>
    <source>
        <strain evidence="10">L-033</strain>
    </source>
</reference>
<dbReference type="PANTHER" id="PTHR47268:SF4">
    <property type="entry name" value="ACYLPHOSPHATASE"/>
    <property type="match status" value="1"/>
</dbReference>
<gene>
    <name evidence="9" type="ORF">F6B40_02150</name>
</gene>
<name>A0A5N0TKB2_9MICO</name>
<accession>A0A5N0TKB2</accession>
<dbReference type="Proteomes" id="UP000326838">
    <property type="component" value="Unassembled WGS sequence"/>
</dbReference>
<dbReference type="Pfam" id="PF00708">
    <property type="entry name" value="Acylphosphatase"/>
    <property type="match status" value="1"/>
</dbReference>
<keyword evidence="5 6" id="KW-0378">Hydrolase</keyword>
<comment type="catalytic activity">
    <reaction evidence="4 5 6">
        <text>an acyl phosphate + H2O = a carboxylate + phosphate + H(+)</text>
        <dbReference type="Rhea" id="RHEA:14965"/>
        <dbReference type="ChEBI" id="CHEBI:15377"/>
        <dbReference type="ChEBI" id="CHEBI:15378"/>
        <dbReference type="ChEBI" id="CHEBI:29067"/>
        <dbReference type="ChEBI" id="CHEBI:43474"/>
        <dbReference type="ChEBI" id="CHEBI:59918"/>
        <dbReference type="EC" id="3.6.1.7"/>
    </reaction>
</comment>
<dbReference type="EC" id="3.6.1.7" evidence="2 5"/>
<dbReference type="InterPro" id="IPR001792">
    <property type="entry name" value="Acylphosphatase-like_dom"/>
</dbReference>
<dbReference type="GO" id="GO:0003998">
    <property type="term" value="F:acylphosphatase activity"/>
    <property type="evidence" value="ECO:0007669"/>
    <property type="project" value="UniProtKB-EC"/>
</dbReference>
<feature type="domain" description="Acylphosphatase-like" evidence="8">
    <location>
        <begin position="4"/>
        <end position="90"/>
    </location>
</feature>
<dbReference type="PRINTS" id="PR00112">
    <property type="entry name" value="ACYLPHPHTASE"/>
</dbReference>
<organism evidence="9 10">
    <name type="scientific">Microbacterium caowuchunii</name>
    <dbReference type="NCBI Taxonomy" id="2614638"/>
    <lineage>
        <taxon>Bacteria</taxon>
        <taxon>Bacillati</taxon>
        <taxon>Actinomycetota</taxon>
        <taxon>Actinomycetes</taxon>
        <taxon>Micrococcales</taxon>
        <taxon>Microbacteriaceae</taxon>
        <taxon>Microbacterium</taxon>
    </lineage>
</organism>
<dbReference type="AlphaFoldDB" id="A0A5N0TKB2"/>
<keyword evidence="10" id="KW-1185">Reference proteome</keyword>
<evidence type="ECO:0000313" key="10">
    <source>
        <dbReference type="Proteomes" id="UP000326838"/>
    </source>
</evidence>
<dbReference type="PROSITE" id="PS00151">
    <property type="entry name" value="ACYLPHOSPHATASE_2"/>
    <property type="match status" value="1"/>
</dbReference>
<evidence type="ECO:0000259" key="8">
    <source>
        <dbReference type="PROSITE" id="PS51160"/>
    </source>
</evidence>
<evidence type="ECO:0000256" key="3">
    <source>
        <dbReference type="ARBA" id="ARBA00015991"/>
    </source>
</evidence>
<evidence type="ECO:0000256" key="4">
    <source>
        <dbReference type="ARBA" id="ARBA00047645"/>
    </source>
</evidence>
<dbReference type="InterPro" id="IPR020456">
    <property type="entry name" value="Acylphosphatase"/>
</dbReference>
<dbReference type="PROSITE" id="PS51160">
    <property type="entry name" value="ACYLPHOSPHATASE_3"/>
    <property type="match status" value="1"/>
</dbReference>
<sequence length="92" mass="9741">MTRHCRVVVHGTVQGVGFRYSAREAAREAGIGGWVRNRRDGTVEAELHGPDAAMDRMLAWLAEGPATAAVSRIEVTEAPAASAPGFDLLPTA</sequence>
<comment type="caution">
    <text evidence="9">The sequence shown here is derived from an EMBL/GenBank/DDBJ whole genome shotgun (WGS) entry which is preliminary data.</text>
</comment>
<dbReference type="PROSITE" id="PS00150">
    <property type="entry name" value="ACYLPHOSPHATASE_1"/>
    <property type="match status" value="1"/>
</dbReference>
<feature type="active site" evidence="5">
    <location>
        <position position="19"/>
    </location>
</feature>
<feature type="active site" evidence="5">
    <location>
        <position position="37"/>
    </location>
</feature>
<dbReference type="EMBL" id="VYUY01000004">
    <property type="protein sequence ID" value="KAA9135615.1"/>
    <property type="molecule type" value="Genomic_DNA"/>
</dbReference>
<evidence type="ECO:0000256" key="5">
    <source>
        <dbReference type="PROSITE-ProRule" id="PRU00520"/>
    </source>
</evidence>
<dbReference type="InterPro" id="IPR017968">
    <property type="entry name" value="Acylphosphatase_CS"/>
</dbReference>
<dbReference type="RefSeq" id="WP_150891888.1">
    <property type="nucleotide sequence ID" value="NZ_VYUY01000004.1"/>
</dbReference>
<dbReference type="Gene3D" id="3.30.70.100">
    <property type="match status" value="1"/>
</dbReference>
<dbReference type="InterPro" id="IPR036046">
    <property type="entry name" value="Acylphosphatase-like_dom_sf"/>
</dbReference>
<dbReference type="PANTHER" id="PTHR47268">
    <property type="entry name" value="ACYLPHOSPHATASE"/>
    <property type="match status" value="1"/>
</dbReference>
<dbReference type="SUPFAM" id="SSF54975">
    <property type="entry name" value="Acylphosphatase/BLUF domain-like"/>
    <property type="match status" value="1"/>
</dbReference>
<evidence type="ECO:0000313" key="9">
    <source>
        <dbReference type="EMBL" id="KAA9135615.1"/>
    </source>
</evidence>
<evidence type="ECO:0000256" key="2">
    <source>
        <dbReference type="ARBA" id="ARBA00012150"/>
    </source>
</evidence>
<evidence type="ECO:0000256" key="1">
    <source>
        <dbReference type="ARBA" id="ARBA00005614"/>
    </source>
</evidence>
<evidence type="ECO:0000256" key="7">
    <source>
        <dbReference type="RuleBase" id="RU004168"/>
    </source>
</evidence>
<protein>
    <recommendedName>
        <fullName evidence="3 5">Acylphosphatase</fullName>
        <ecNumber evidence="2 5">3.6.1.7</ecNumber>
    </recommendedName>
</protein>
<evidence type="ECO:0000256" key="6">
    <source>
        <dbReference type="RuleBase" id="RU000553"/>
    </source>
</evidence>
<comment type="similarity">
    <text evidence="1 7">Belongs to the acylphosphatase family.</text>
</comment>